<evidence type="ECO:0000313" key="1">
    <source>
        <dbReference type="EMBL" id="CAG8852293.1"/>
    </source>
</evidence>
<evidence type="ECO:0000313" key="2">
    <source>
        <dbReference type="Proteomes" id="UP000789901"/>
    </source>
</evidence>
<proteinExistence type="predicted"/>
<protein>
    <submittedName>
        <fullName evidence="1">30037_t:CDS:1</fullName>
    </submittedName>
</protein>
<feature type="non-terminal residue" evidence="1">
    <location>
        <position position="41"/>
    </location>
</feature>
<dbReference type="Proteomes" id="UP000789901">
    <property type="component" value="Unassembled WGS sequence"/>
</dbReference>
<sequence>EDGMVLVSTRVVLVVGQVEHLYDMIFGMEFINVVEHLDDLV</sequence>
<accession>A0ABN7XAW0</accession>
<reference evidence="1 2" key="1">
    <citation type="submission" date="2021-06" db="EMBL/GenBank/DDBJ databases">
        <authorList>
            <person name="Kallberg Y."/>
            <person name="Tangrot J."/>
            <person name="Rosling A."/>
        </authorList>
    </citation>
    <scope>NUCLEOTIDE SEQUENCE [LARGE SCALE GENOMIC DNA]</scope>
    <source>
        <strain evidence="1 2">120-4 pot B 10/14</strain>
    </source>
</reference>
<comment type="caution">
    <text evidence="1">The sequence shown here is derived from an EMBL/GenBank/DDBJ whole genome shotgun (WGS) entry which is preliminary data.</text>
</comment>
<feature type="non-terminal residue" evidence="1">
    <location>
        <position position="1"/>
    </location>
</feature>
<dbReference type="EMBL" id="CAJVQB010110821">
    <property type="protein sequence ID" value="CAG8852293.1"/>
    <property type="molecule type" value="Genomic_DNA"/>
</dbReference>
<keyword evidence="2" id="KW-1185">Reference proteome</keyword>
<name>A0ABN7XAW0_GIGMA</name>
<organism evidence="1 2">
    <name type="scientific">Gigaspora margarita</name>
    <dbReference type="NCBI Taxonomy" id="4874"/>
    <lineage>
        <taxon>Eukaryota</taxon>
        <taxon>Fungi</taxon>
        <taxon>Fungi incertae sedis</taxon>
        <taxon>Mucoromycota</taxon>
        <taxon>Glomeromycotina</taxon>
        <taxon>Glomeromycetes</taxon>
        <taxon>Diversisporales</taxon>
        <taxon>Gigasporaceae</taxon>
        <taxon>Gigaspora</taxon>
    </lineage>
</organism>
<gene>
    <name evidence="1" type="ORF">GMARGA_LOCUS41155</name>
</gene>